<name>A0A1N6HYF7_9BACT</name>
<gene>
    <name evidence="2" type="ORF">SAMN02745161_2282</name>
</gene>
<dbReference type="AlphaFoldDB" id="A0A1N6HYF7"/>
<dbReference type="Proteomes" id="UP000184694">
    <property type="component" value="Unassembled WGS sequence"/>
</dbReference>
<dbReference type="RefSeq" id="WP_074217066.1">
    <property type="nucleotide sequence ID" value="NZ_FSRG01000006.1"/>
</dbReference>
<accession>A0A1N6HYF7</accession>
<feature type="signal peptide" evidence="1">
    <location>
        <begin position="1"/>
        <end position="21"/>
    </location>
</feature>
<evidence type="ECO:0000313" key="2">
    <source>
        <dbReference type="EMBL" id="SIO24854.1"/>
    </source>
</evidence>
<keyword evidence="3" id="KW-1185">Reference proteome</keyword>
<dbReference type="OrthoDB" id="5464808at2"/>
<evidence type="ECO:0000256" key="1">
    <source>
        <dbReference type="SAM" id="SignalP"/>
    </source>
</evidence>
<protein>
    <submittedName>
        <fullName evidence="2">Uncharacterized protein</fullName>
    </submittedName>
</protein>
<reference evidence="3" key="1">
    <citation type="submission" date="2016-11" db="EMBL/GenBank/DDBJ databases">
        <authorList>
            <person name="Varghese N."/>
            <person name="Submissions S."/>
        </authorList>
    </citation>
    <scope>NUCLEOTIDE SEQUENCE [LARGE SCALE GENOMIC DNA]</scope>
    <source>
        <strain evidence="3">DSM 17456</strain>
    </source>
</reference>
<feature type="chain" id="PRO_5012365053" evidence="1">
    <location>
        <begin position="22"/>
        <end position="307"/>
    </location>
</feature>
<sequence length="307" mass="35159">MRKCNILLFVMLMFLWTGCSAVHQKTTTSLPVTTRISDEASKIYVVRIADVFCDNTSVTEQHIQDSLIRVLEVKLNSMSRVAEEDDLYTFTHPSVRWHDVSTLQIQVKKSLRKNGEELEWLLRTYTASVEMNHDAEKKDYEVRLTSNSIVTETASAGYYKYVPDDVYVPSKCNLTNIVPSPWGKHDIAVRMALGNTMQDIMDENENVVFYQKMNTVSFSEAVSGDPEKIRVDFMRYMADERESAIVTPRGVFFDGKLLVQLIDTIEGVTFLSNVKLPEEVGLKEIRHRLALDEWVILALTKEFVKAQ</sequence>
<dbReference type="EMBL" id="FSRG01000006">
    <property type="protein sequence ID" value="SIO24854.1"/>
    <property type="molecule type" value="Genomic_DNA"/>
</dbReference>
<dbReference type="STRING" id="1121457.SAMN02745161_2282"/>
<proteinExistence type="predicted"/>
<evidence type="ECO:0000313" key="3">
    <source>
        <dbReference type="Proteomes" id="UP000184694"/>
    </source>
</evidence>
<keyword evidence="1" id="KW-0732">Signal</keyword>
<organism evidence="2 3">
    <name type="scientific">Halodesulfovibrio marinisediminis DSM 17456</name>
    <dbReference type="NCBI Taxonomy" id="1121457"/>
    <lineage>
        <taxon>Bacteria</taxon>
        <taxon>Pseudomonadati</taxon>
        <taxon>Thermodesulfobacteriota</taxon>
        <taxon>Desulfovibrionia</taxon>
        <taxon>Desulfovibrionales</taxon>
        <taxon>Desulfovibrionaceae</taxon>
        <taxon>Halodesulfovibrio</taxon>
    </lineage>
</organism>
<dbReference type="PROSITE" id="PS51257">
    <property type="entry name" value="PROKAR_LIPOPROTEIN"/>
    <property type="match status" value="1"/>
</dbReference>